<feature type="transmembrane region" description="Helical" evidence="1">
    <location>
        <begin position="6"/>
        <end position="33"/>
    </location>
</feature>
<dbReference type="Proteomes" id="UP000827892">
    <property type="component" value="Chromosome V"/>
</dbReference>
<evidence type="ECO:0000313" key="2">
    <source>
        <dbReference type="EMBL" id="ULT92692.1"/>
    </source>
</evidence>
<evidence type="ECO:0000256" key="1">
    <source>
        <dbReference type="SAM" id="Phobius"/>
    </source>
</evidence>
<proteinExistence type="predicted"/>
<dbReference type="EMBL" id="CP090895">
    <property type="protein sequence ID" value="ULT92692.1"/>
    <property type="molecule type" value="Genomic_DNA"/>
</dbReference>
<sequence>MLSEMSLFHGIALTVFSILAVLLTIFDVCLFVMAIKHRKDPHFPFAYLTVMSACGVICKAAFTINCGTYLLLSKIDYLEYRQFMGKEITLLGTLNYFIPLCISVVMTMNRIWIVLRPTDQAVFSQRRIFCYSGLILILCLILLLIPYFSTCSVNYLASELIFQTVCWPERHPVTRFTNTHLIWIPTTLLIINVALILHLKAARHHVYSKVFQKMSTTSTPSAQLIQSQKKREQILMRQALALSIYLSFYEVGSFLMRTFPTTYSSLPQSVQDGYFYFRLESICAMNFFVYFVENRTIRKLILAAIGCPGKPKPTGHTGSLENHHQNSVVAPKVSTISMRI</sequence>
<protein>
    <submittedName>
        <fullName evidence="2">Uncharacterized protein</fullName>
    </submittedName>
</protein>
<feature type="transmembrane region" description="Helical" evidence="1">
    <location>
        <begin position="275"/>
        <end position="292"/>
    </location>
</feature>
<dbReference type="InterPro" id="IPR005047">
    <property type="entry name" value="7TM_GPCR_serpentine_rcpt_Srxa"/>
</dbReference>
<dbReference type="Gene3D" id="1.20.1070.10">
    <property type="entry name" value="Rhodopsin 7-helix transmembrane proteins"/>
    <property type="match status" value="1"/>
</dbReference>
<gene>
    <name evidence="2" type="ORF">L3Y34_010050</name>
</gene>
<feature type="transmembrane region" description="Helical" evidence="1">
    <location>
        <begin position="234"/>
        <end position="255"/>
    </location>
</feature>
<evidence type="ECO:0000313" key="3">
    <source>
        <dbReference type="Proteomes" id="UP000827892"/>
    </source>
</evidence>
<dbReference type="PANTHER" id="PTHR23018:SF6">
    <property type="entry name" value="G_PROTEIN_RECEP_F1_2 DOMAIN-CONTAINING PROTEIN-RELATED"/>
    <property type="match status" value="1"/>
</dbReference>
<dbReference type="Pfam" id="PF03383">
    <property type="entry name" value="Serpentine_r_xa"/>
    <property type="match status" value="1"/>
</dbReference>
<feature type="transmembrane region" description="Helical" evidence="1">
    <location>
        <begin position="128"/>
        <end position="148"/>
    </location>
</feature>
<name>A0AAE9A479_CAEBR</name>
<organism evidence="2 3">
    <name type="scientific">Caenorhabditis briggsae</name>
    <dbReference type="NCBI Taxonomy" id="6238"/>
    <lineage>
        <taxon>Eukaryota</taxon>
        <taxon>Metazoa</taxon>
        <taxon>Ecdysozoa</taxon>
        <taxon>Nematoda</taxon>
        <taxon>Chromadorea</taxon>
        <taxon>Rhabditida</taxon>
        <taxon>Rhabditina</taxon>
        <taxon>Rhabditomorpha</taxon>
        <taxon>Rhabditoidea</taxon>
        <taxon>Rhabditidae</taxon>
        <taxon>Peloderinae</taxon>
        <taxon>Caenorhabditis</taxon>
    </lineage>
</organism>
<dbReference type="SUPFAM" id="SSF81321">
    <property type="entry name" value="Family A G protein-coupled receptor-like"/>
    <property type="match status" value="1"/>
</dbReference>
<feature type="transmembrane region" description="Helical" evidence="1">
    <location>
        <begin position="180"/>
        <end position="199"/>
    </location>
</feature>
<reference evidence="2 3" key="1">
    <citation type="submission" date="2022-02" db="EMBL/GenBank/DDBJ databases">
        <title>Chromosome-level reference genomes for two strains of Caenorhabditis briggsae: an improved platform for comparative genomics.</title>
        <authorList>
            <person name="Stevens L."/>
            <person name="Andersen E.C."/>
        </authorList>
    </citation>
    <scope>NUCLEOTIDE SEQUENCE [LARGE SCALE GENOMIC DNA]</scope>
    <source>
        <strain evidence="2">QX1410_ONT</strain>
        <tissue evidence="2">Whole-organism</tissue>
    </source>
</reference>
<keyword evidence="1" id="KW-0812">Transmembrane</keyword>
<dbReference type="PANTHER" id="PTHR23018">
    <property type="entry name" value="SERPENTINE RECEPTOR, CLASS XA-RELATED"/>
    <property type="match status" value="1"/>
</dbReference>
<keyword evidence="1" id="KW-1133">Transmembrane helix</keyword>
<accession>A0AAE9A479</accession>
<feature type="transmembrane region" description="Helical" evidence="1">
    <location>
        <begin position="45"/>
        <end position="72"/>
    </location>
</feature>
<keyword evidence="1" id="KW-0472">Membrane</keyword>
<dbReference type="AlphaFoldDB" id="A0AAE9A479"/>
<feature type="transmembrane region" description="Helical" evidence="1">
    <location>
        <begin position="88"/>
        <end position="107"/>
    </location>
</feature>